<protein>
    <submittedName>
        <fullName evidence="1">Uncharacterized protein</fullName>
    </submittedName>
</protein>
<reference evidence="1" key="2">
    <citation type="submission" date="2015-06" db="UniProtKB">
        <authorList>
            <consortium name="EnsemblProtists"/>
        </authorList>
    </citation>
    <scope>IDENTIFICATION</scope>
    <source>
        <strain evidence="1">Emoy2</strain>
    </source>
</reference>
<reference evidence="2" key="1">
    <citation type="journal article" date="2010" name="Science">
        <title>Signatures of adaptation to obligate biotrophy in the Hyaloperonospora arabidopsidis genome.</title>
        <authorList>
            <person name="Baxter L."/>
            <person name="Tripathy S."/>
            <person name="Ishaque N."/>
            <person name="Boot N."/>
            <person name="Cabral A."/>
            <person name="Kemen E."/>
            <person name="Thines M."/>
            <person name="Ah-Fong A."/>
            <person name="Anderson R."/>
            <person name="Badejoko W."/>
            <person name="Bittner-Eddy P."/>
            <person name="Boore J.L."/>
            <person name="Chibucos M.C."/>
            <person name="Coates M."/>
            <person name="Dehal P."/>
            <person name="Delehaunty K."/>
            <person name="Dong S."/>
            <person name="Downton P."/>
            <person name="Dumas B."/>
            <person name="Fabro G."/>
            <person name="Fronick C."/>
            <person name="Fuerstenberg S.I."/>
            <person name="Fulton L."/>
            <person name="Gaulin E."/>
            <person name="Govers F."/>
            <person name="Hughes L."/>
            <person name="Humphray S."/>
            <person name="Jiang R.H."/>
            <person name="Judelson H."/>
            <person name="Kamoun S."/>
            <person name="Kyung K."/>
            <person name="Meijer H."/>
            <person name="Minx P."/>
            <person name="Morris P."/>
            <person name="Nelson J."/>
            <person name="Phuntumart V."/>
            <person name="Qutob D."/>
            <person name="Rehmany A."/>
            <person name="Rougon-Cardoso A."/>
            <person name="Ryden P."/>
            <person name="Torto-Alalibo T."/>
            <person name="Studholme D."/>
            <person name="Wang Y."/>
            <person name="Win J."/>
            <person name="Wood J."/>
            <person name="Clifton S.W."/>
            <person name="Rogers J."/>
            <person name="Van den Ackerveken G."/>
            <person name="Jones J.D."/>
            <person name="McDowell J.M."/>
            <person name="Beynon J."/>
            <person name="Tyler B.M."/>
        </authorList>
    </citation>
    <scope>NUCLEOTIDE SEQUENCE [LARGE SCALE GENOMIC DNA]</scope>
    <source>
        <strain evidence="2">Emoy2</strain>
    </source>
</reference>
<dbReference type="EnsemblProtists" id="HpaT808189">
    <property type="protein sequence ID" value="HpaP808189"/>
    <property type="gene ID" value="HpaG808189"/>
</dbReference>
<proteinExistence type="predicted"/>
<evidence type="ECO:0000313" key="2">
    <source>
        <dbReference type="Proteomes" id="UP000011713"/>
    </source>
</evidence>
<accession>M4BP51</accession>
<dbReference type="InParanoid" id="M4BP51"/>
<dbReference type="EMBL" id="JH598483">
    <property type="status" value="NOT_ANNOTATED_CDS"/>
    <property type="molecule type" value="Genomic_DNA"/>
</dbReference>
<sequence length="67" mass="7357">MTTTFIRQLHWSMVFSCSGRVLLVTYESGLAFYGAHLRCVCGLGVSGTNLCALLVEEYRLGLAAKLQ</sequence>
<keyword evidence="2" id="KW-1185">Reference proteome</keyword>
<name>M4BP51_HYAAE</name>
<dbReference type="HOGENOM" id="CLU_2817952_0_0_1"/>
<evidence type="ECO:0000313" key="1">
    <source>
        <dbReference type="EnsemblProtists" id="HpaP808189"/>
    </source>
</evidence>
<dbReference type="Proteomes" id="UP000011713">
    <property type="component" value="Unassembled WGS sequence"/>
</dbReference>
<dbReference type="AlphaFoldDB" id="M4BP51"/>
<dbReference type="VEuPathDB" id="FungiDB:HpaG808189"/>
<organism evidence="1 2">
    <name type="scientific">Hyaloperonospora arabidopsidis (strain Emoy2)</name>
    <name type="common">Downy mildew agent</name>
    <name type="synonym">Peronospora arabidopsidis</name>
    <dbReference type="NCBI Taxonomy" id="559515"/>
    <lineage>
        <taxon>Eukaryota</taxon>
        <taxon>Sar</taxon>
        <taxon>Stramenopiles</taxon>
        <taxon>Oomycota</taxon>
        <taxon>Peronosporomycetes</taxon>
        <taxon>Peronosporales</taxon>
        <taxon>Peronosporaceae</taxon>
        <taxon>Hyaloperonospora</taxon>
    </lineage>
</organism>